<keyword evidence="1" id="KW-0808">Transferase</keyword>
<keyword evidence="2" id="KW-1185">Reference proteome</keyword>
<reference evidence="1" key="1">
    <citation type="submission" date="2022-07" db="EMBL/GenBank/DDBJ databases">
        <title>Phylogenomic reconstructions and comparative analyses of Kickxellomycotina fungi.</title>
        <authorList>
            <person name="Reynolds N.K."/>
            <person name="Stajich J.E."/>
            <person name="Barry K."/>
            <person name="Grigoriev I.V."/>
            <person name="Crous P."/>
            <person name="Smith M.E."/>
        </authorList>
    </citation>
    <scope>NUCLEOTIDE SEQUENCE</scope>
    <source>
        <strain evidence="1">NRRL 5244</strain>
    </source>
</reference>
<organism evidence="1 2">
    <name type="scientific">Linderina macrospora</name>
    <dbReference type="NCBI Taxonomy" id="4868"/>
    <lineage>
        <taxon>Eukaryota</taxon>
        <taxon>Fungi</taxon>
        <taxon>Fungi incertae sedis</taxon>
        <taxon>Zoopagomycota</taxon>
        <taxon>Kickxellomycotina</taxon>
        <taxon>Kickxellomycetes</taxon>
        <taxon>Kickxellales</taxon>
        <taxon>Kickxellaceae</taxon>
        <taxon>Linderina</taxon>
    </lineage>
</organism>
<evidence type="ECO:0000313" key="1">
    <source>
        <dbReference type="EMBL" id="KAJ1941452.1"/>
    </source>
</evidence>
<proteinExistence type="predicted"/>
<dbReference type="EMBL" id="JANBPW010002258">
    <property type="protein sequence ID" value="KAJ1941452.1"/>
    <property type="molecule type" value="Genomic_DNA"/>
</dbReference>
<dbReference type="Proteomes" id="UP001150603">
    <property type="component" value="Unassembled WGS sequence"/>
</dbReference>
<keyword evidence="1" id="KW-0012">Acyltransferase</keyword>
<gene>
    <name evidence="1" type="primary">TAZ1</name>
    <name evidence="1" type="ORF">FBU59_003497</name>
</gene>
<comment type="caution">
    <text evidence="1">The sequence shown here is derived from an EMBL/GenBank/DDBJ whole genome shotgun (WGS) entry which is preliminary data.</text>
</comment>
<evidence type="ECO:0000313" key="2">
    <source>
        <dbReference type="Proteomes" id="UP001150603"/>
    </source>
</evidence>
<accession>A0ACC1J8G0</accession>
<sequence>MAAFLHLGFRKVVFEDMHKLTDIIEDPMPNHISTMDDPLIWGAMPKHMRWNPEHMRWTLGAKELLYKNPVLNMFFAYGQTIPTIRGAGIHQLAMEIALRRLRENRWVHVFPEGKVNQDDHLIRLKWGVGRLIMESDRVPIVVPMFHHGMKEVMPLRQKVPMPYPNPWKSVFYLKIGDAVDFTQQVSEWKAMREKLTDPVEIADLDEKVRVQITARVWAAMDELKTMAEAAIGDGRLDT</sequence>
<protein>
    <submittedName>
        <fullName evidence="1">Lyso-phosphatidylcholine acyltransferase</fullName>
    </submittedName>
</protein>
<name>A0ACC1J8G0_9FUNG</name>